<evidence type="ECO:0000256" key="4">
    <source>
        <dbReference type="ARBA" id="ARBA00022989"/>
    </source>
</evidence>
<dbReference type="PANTHER" id="PTHR34478:SF2">
    <property type="entry name" value="MEMBRANE PROTEIN"/>
    <property type="match status" value="1"/>
</dbReference>
<dbReference type="PANTHER" id="PTHR34478">
    <property type="entry name" value="PROTEIN LEMA"/>
    <property type="match status" value="1"/>
</dbReference>
<evidence type="ECO:0000256" key="1">
    <source>
        <dbReference type="ARBA" id="ARBA00004167"/>
    </source>
</evidence>
<dbReference type="Pfam" id="PF04011">
    <property type="entry name" value="LemA"/>
    <property type="match status" value="1"/>
</dbReference>
<dbReference type="AlphaFoldDB" id="A0A1M5BF30"/>
<evidence type="ECO:0000256" key="5">
    <source>
        <dbReference type="ARBA" id="ARBA00023136"/>
    </source>
</evidence>
<dbReference type="InterPro" id="IPR007156">
    <property type="entry name" value="MamQ_LemA"/>
</dbReference>
<reference evidence="8" key="1">
    <citation type="submission" date="2016-11" db="EMBL/GenBank/DDBJ databases">
        <authorList>
            <person name="Varghese N."/>
            <person name="Submissions S."/>
        </authorList>
    </citation>
    <scope>NUCLEOTIDE SEQUENCE [LARGE SCALE GENOMIC DNA]</scope>
    <source>
        <strain evidence="8">DSM 10124</strain>
    </source>
</reference>
<protein>
    <submittedName>
        <fullName evidence="7">LemA protein</fullName>
    </submittedName>
</protein>
<dbReference type="InterPro" id="IPR023353">
    <property type="entry name" value="LemA-like_dom_sf"/>
</dbReference>
<dbReference type="Proteomes" id="UP000184423">
    <property type="component" value="Unassembled WGS sequence"/>
</dbReference>
<sequence length="186" mass="20810">MGKINGKIIAIALVVLVVLWGVGSYNGLVALDQKTKESYSQIQNQLQRRADLIPNLVETVKGYAKQEREVIQSVTDARAKLAGARTPQEQAAANNELNSALSRLLVVVENYPTLKSDANFRQLMDELAGTENRIAVARRDYNAAVKEYNVKIKRFPTVIMARLFGFNEKQYFEANPNAQNPPEVKF</sequence>
<feature type="coiled-coil region" evidence="6">
    <location>
        <begin position="120"/>
        <end position="147"/>
    </location>
</feature>
<evidence type="ECO:0000313" key="8">
    <source>
        <dbReference type="Proteomes" id="UP000184423"/>
    </source>
</evidence>
<evidence type="ECO:0000256" key="3">
    <source>
        <dbReference type="ARBA" id="ARBA00022692"/>
    </source>
</evidence>
<evidence type="ECO:0000256" key="6">
    <source>
        <dbReference type="SAM" id="Coils"/>
    </source>
</evidence>
<evidence type="ECO:0000256" key="2">
    <source>
        <dbReference type="ARBA" id="ARBA00008854"/>
    </source>
</evidence>
<evidence type="ECO:0000313" key="7">
    <source>
        <dbReference type="EMBL" id="SHF41111.1"/>
    </source>
</evidence>
<comment type="subcellular location">
    <subcellularLocation>
        <location evidence="1">Membrane</location>
        <topology evidence="1">Single-pass membrane protein</topology>
    </subcellularLocation>
</comment>
<keyword evidence="4" id="KW-1133">Transmembrane helix</keyword>
<comment type="similarity">
    <text evidence="2">Belongs to the LemA family.</text>
</comment>
<dbReference type="EMBL" id="FQVG01000070">
    <property type="protein sequence ID" value="SHF41111.1"/>
    <property type="molecule type" value="Genomic_DNA"/>
</dbReference>
<name>A0A1M5BF30_9CLOT</name>
<dbReference type="SUPFAM" id="SSF140478">
    <property type="entry name" value="LemA-like"/>
    <property type="match status" value="1"/>
</dbReference>
<keyword evidence="3" id="KW-0812">Transmembrane</keyword>
<keyword evidence="8" id="KW-1185">Reference proteome</keyword>
<proteinExistence type="inferred from homology"/>
<keyword evidence="5" id="KW-0472">Membrane</keyword>
<accession>A0A1M5BF30</accession>
<dbReference type="RefSeq" id="WP_073250032.1">
    <property type="nucleotide sequence ID" value="NZ_FQVG01000070.1"/>
</dbReference>
<keyword evidence="6" id="KW-0175">Coiled coil</keyword>
<gene>
    <name evidence="7" type="ORF">SAMN02746091_02464</name>
</gene>
<organism evidence="7 8">
    <name type="scientific">Caloramator proteoclasticus DSM 10124</name>
    <dbReference type="NCBI Taxonomy" id="1121262"/>
    <lineage>
        <taxon>Bacteria</taxon>
        <taxon>Bacillati</taxon>
        <taxon>Bacillota</taxon>
        <taxon>Clostridia</taxon>
        <taxon>Eubacteriales</taxon>
        <taxon>Clostridiaceae</taxon>
        <taxon>Caloramator</taxon>
    </lineage>
</organism>
<dbReference type="GO" id="GO:0016020">
    <property type="term" value="C:membrane"/>
    <property type="evidence" value="ECO:0007669"/>
    <property type="project" value="UniProtKB-SubCell"/>
</dbReference>
<dbReference type="Gene3D" id="1.20.1440.20">
    <property type="entry name" value="LemA-like domain"/>
    <property type="match status" value="1"/>
</dbReference>